<dbReference type="PANTHER" id="PTHR23227:SF67">
    <property type="entry name" value="CRANIOFACIAL DEVELOPMENT PROTEIN 2-LIKE"/>
    <property type="match status" value="1"/>
</dbReference>
<gene>
    <name evidence="2" type="primary">Hypp8249</name>
    <name evidence="2" type="ORF">BLAG_LOCUS9887</name>
</gene>
<dbReference type="PANTHER" id="PTHR23227">
    <property type="entry name" value="BUCENTAUR RELATED"/>
    <property type="match status" value="1"/>
</dbReference>
<name>A0A8J9Z6B4_BRALA</name>
<sequence>MMINQDELVMGKEGPPHRRFMTQGSESRKEAARPTPPLALKTTIRIGAWNVRTMYESGRTAQVAKEMRNYSLSLLGLSETRWLQTGQLMRLATGELLLNSGHTEQGATHSEGVALMLAREAQRALVGWEPVNPRIITAKFATKKSNINLRVIQCYAPTTYAEEEKKEEFYQQLQAVLDKGRNKDITLLMGALNAKIGSDNTGHEEVMGTHGLGRMNENGERFTDLCSLNQLVIGGSIFMHKRIHKATWRSPDHITENQIDHLCISQKFRRLWSDVRVMRGADVSSDHHLLVTSARLRLKKHPTTTNPRKRYKVGLLKDKDIQKSFKLSLSNKFEPLQELFKVEDTGIEDQWQQVKIGWLDTCEEVLGKKETHEKEWISFSTLRKLDTMKQKKAVLNASRTRSEKVKVQKAYTAAEEEVKNSIKRDKRDHIEDLGKQAEEAAGKGNLKDLYITTRKLAGKLPQVDKPVRDKEGNLLTTTEEQLKRWAVIYSTGRFQKDLRTFHMQRKSYPLTQENPPRQRLRRP</sequence>
<dbReference type="Gene3D" id="3.60.10.10">
    <property type="entry name" value="Endonuclease/exonuclease/phosphatase"/>
    <property type="match status" value="1"/>
</dbReference>
<dbReference type="SUPFAM" id="SSF56219">
    <property type="entry name" value="DNase I-like"/>
    <property type="match status" value="1"/>
</dbReference>
<dbReference type="InterPro" id="IPR036691">
    <property type="entry name" value="Endo/exonu/phosph_ase_sf"/>
</dbReference>
<organism evidence="2 3">
    <name type="scientific">Branchiostoma lanceolatum</name>
    <name type="common">Common lancelet</name>
    <name type="synonym">Amphioxus lanceolatum</name>
    <dbReference type="NCBI Taxonomy" id="7740"/>
    <lineage>
        <taxon>Eukaryota</taxon>
        <taxon>Metazoa</taxon>
        <taxon>Chordata</taxon>
        <taxon>Cephalochordata</taxon>
        <taxon>Leptocardii</taxon>
        <taxon>Amphioxiformes</taxon>
        <taxon>Branchiostomatidae</taxon>
        <taxon>Branchiostoma</taxon>
    </lineage>
</organism>
<reference evidence="2" key="1">
    <citation type="submission" date="2022-01" db="EMBL/GenBank/DDBJ databases">
        <authorList>
            <person name="Braso-Vives M."/>
        </authorList>
    </citation>
    <scope>NUCLEOTIDE SEQUENCE</scope>
</reference>
<dbReference type="EMBL" id="OV696701">
    <property type="protein sequence ID" value="CAH1248564.1"/>
    <property type="molecule type" value="Genomic_DNA"/>
</dbReference>
<keyword evidence="3" id="KW-1185">Reference proteome</keyword>
<dbReference type="InterPro" id="IPR027124">
    <property type="entry name" value="Swc5/CFDP1/2"/>
</dbReference>
<dbReference type="AlphaFoldDB" id="A0A8J9Z6B4"/>
<dbReference type="Proteomes" id="UP000838412">
    <property type="component" value="Chromosome 16"/>
</dbReference>
<accession>A0A8J9Z6B4</accession>
<feature type="region of interest" description="Disordered" evidence="1">
    <location>
        <begin position="1"/>
        <end position="35"/>
    </location>
</feature>
<dbReference type="CDD" id="cd09076">
    <property type="entry name" value="L1-EN"/>
    <property type="match status" value="1"/>
</dbReference>
<protein>
    <submittedName>
        <fullName evidence="2">Hypp8249 protein</fullName>
    </submittedName>
</protein>
<evidence type="ECO:0000313" key="3">
    <source>
        <dbReference type="Proteomes" id="UP000838412"/>
    </source>
</evidence>
<evidence type="ECO:0000313" key="2">
    <source>
        <dbReference type="EMBL" id="CAH1248564.1"/>
    </source>
</evidence>
<evidence type="ECO:0000256" key="1">
    <source>
        <dbReference type="SAM" id="MobiDB-lite"/>
    </source>
</evidence>
<proteinExistence type="predicted"/>
<dbReference type="OrthoDB" id="413900at2759"/>